<keyword evidence="1" id="KW-0004">4Fe-4S</keyword>
<evidence type="ECO:0000256" key="5">
    <source>
        <dbReference type="ARBA" id="ARBA00023004"/>
    </source>
</evidence>
<dbReference type="SUPFAM" id="SSF102114">
    <property type="entry name" value="Radical SAM enzymes"/>
    <property type="match status" value="1"/>
</dbReference>
<dbReference type="InterPro" id="IPR007197">
    <property type="entry name" value="rSAM"/>
</dbReference>
<keyword evidence="2" id="KW-0949">S-adenosyl-L-methionine</keyword>
<dbReference type="SFLD" id="SFLDS00029">
    <property type="entry name" value="Radical_SAM"/>
    <property type="match status" value="1"/>
</dbReference>
<protein>
    <submittedName>
        <fullName evidence="9">NrdG Organic radical activating enzymes</fullName>
    </submittedName>
</protein>
<keyword evidence="5" id="KW-0408">Iron</keyword>
<keyword evidence="7" id="KW-0456">Lyase</keyword>
<dbReference type="PANTHER" id="PTHR42836:SF1">
    <property type="entry name" value="7-CARBOXY-7-DEAZAGUANINE SYNTHASE"/>
    <property type="match status" value="1"/>
</dbReference>
<dbReference type="InterPro" id="IPR013785">
    <property type="entry name" value="Aldolase_TIM"/>
</dbReference>
<evidence type="ECO:0000256" key="2">
    <source>
        <dbReference type="ARBA" id="ARBA00022691"/>
    </source>
</evidence>
<dbReference type="GO" id="GO:0046872">
    <property type="term" value="F:metal ion binding"/>
    <property type="evidence" value="ECO:0007669"/>
    <property type="project" value="UniProtKB-KW"/>
</dbReference>
<feature type="domain" description="Radical SAM core" evidence="8">
    <location>
        <begin position="34"/>
        <end position="241"/>
    </location>
</feature>
<evidence type="ECO:0000256" key="7">
    <source>
        <dbReference type="ARBA" id="ARBA00023239"/>
    </source>
</evidence>
<name>A0A6J5P0B6_9CAUD</name>
<proteinExistence type="inferred from homology"/>
<evidence type="ECO:0000259" key="8">
    <source>
        <dbReference type="PROSITE" id="PS51918"/>
    </source>
</evidence>
<evidence type="ECO:0000256" key="1">
    <source>
        <dbReference type="ARBA" id="ARBA00022485"/>
    </source>
</evidence>
<evidence type="ECO:0000256" key="3">
    <source>
        <dbReference type="ARBA" id="ARBA00022723"/>
    </source>
</evidence>
<sequence length="241" mass="26797">MFGMNEAEKFLAEHDGREIDYVELFLTIQGEGPHAGRPAVFLRTAGCHLRCTFCDTDFVTGRMRDSVSAIVERIHRIRGKSTLVVITGGEPMRQNIGPLINCLIEDLDMDVQIETAGTFAPHELFRDIWDGYLMFGKLQIVVSPKTAAVNSWFHNRAAAWKYIVPPEGVDERGIPRINTQRRDGSAMTLPLPDVPASAVYLQPMDCYDKDKNAEALSSATTAAIRHGFKLCLQLHKIAGVP</sequence>
<dbReference type="Pfam" id="PF04055">
    <property type="entry name" value="Radical_SAM"/>
    <property type="match status" value="1"/>
</dbReference>
<dbReference type="PANTHER" id="PTHR42836">
    <property type="entry name" value="7-CARBOXY-7-DEAZAGUANINE SYNTHASE"/>
    <property type="match status" value="1"/>
</dbReference>
<accession>A0A6J5P0B6</accession>
<dbReference type="GO" id="GO:0016829">
    <property type="term" value="F:lyase activity"/>
    <property type="evidence" value="ECO:0007669"/>
    <property type="project" value="UniProtKB-KW"/>
</dbReference>
<evidence type="ECO:0000256" key="4">
    <source>
        <dbReference type="ARBA" id="ARBA00022842"/>
    </source>
</evidence>
<dbReference type="Gene3D" id="3.20.20.70">
    <property type="entry name" value="Aldolase class I"/>
    <property type="match status" value="1"/>
</dbReference>
<organism evidence="9">
    <name type="scientific">uncultured Caudovirales phage</name>
    <dbReference type="NCBI Taxonomy" id="2100421"/>
    <lineage>
        <taxon>Viruses</taxon>
        <taxon>Duplodnaviria</taxon>
        <taxon>Heunggongvirae</taxon>
        <taxon>Uroviricota</taxon>
        <taxon>Caudoviricetes</taxon>
        <taxon>Peduoviridae</taxon>
        <taxon>Maltschvirus</taxon>
        <taxon>Maltschvirus maltsch</taxon>
    </lineage>
</organism>
<keyword evidence="4" id="KW-0460">Magnesium</keyword>
<dbReference type="PROSITE" id="PS51918">
    <property type="entry name" value="RADICAL_SAM"/>
    <property type="match status" value="1"/>
</dbReference>
<dbReference type="GO" id="GO:0051539">
    <property type="term" value="F:4 iron, 4 sulfur cluster binding"/>
    <property type="evidence" value="ECO:0007669"/>
    <property type="project" value="UniProtKB-KW"/>
</dbReference>
<gene>
    <name evidence="9" type="ORF">UFOVP820_26</name>
</gene>
<dbReference type="CDD" id="cd01335">
    <property type="entry name" value="Radical_SAM"/>
    <property type="match status" value="1"/>
</dbReference>
<dbReference type="PIRSF" id="PIRSF000370">
    <property type="entry name" value="QueE"/>
    <property type="match status" value="1"/>
</dbReference>
<dbReference type="HAMAP" id="MF_00917">
    <property type="entry name" value="QueE"/>
    <property type="match status" value="1"/>
</dbReference>
<reference evidence="9" key="1">
    <citation type="submission" date="2020-04" db="EMBL/GenBank/DDBJ databases">
        <authorList>
            <person name="Chiriac C."/>
            <person name="Salcher M."/>
            <person name="Ghai R."/>
            <person name="Kavagutti S V."/>
        </authorList>
    </citation>
    <scope>NUCLEOTIDE SEQUENCE</scope>
</reference>
<dbReference type="InterPro" id="IPR024924">
    <property type="entry name" value="7-CO-7-deazaguanine_synth-like"/>
</dbReference>
<dbReference type="EMBL" id="LR796771">
    <property type="protein sequence ID" value="CAB4165249.1"/>
    <property type="molecule type" value="Genomic_DNA"/>
</dbReference>
<evidence type="ECO:0000256" key="6">
    <source>
        <dbReference type="ARBA" id="ARBA00023014"/>
    </source>
</evidence>
<keyword evidence="3" id="KW-0479">Metal-binding</keyword>
<dbReference type="InterPro" id="IPR058240">
    <property type="entry name" value="rSAM_sf"/>
</dbReference>
<evidence type="ECO:0000313" key="9">
    <source>
        <dbReference type="EMBL" id="CAB4165249.1"/>
    </source>
</evidence>
<keyword evidence="6" id="KW-0411">Iron-sulfur</keyword>